<gene>
    <name evidence="1" type="ORF">SRO942_LOCUS51081</name>
</gene>
<dbReference type="Proteomes" id="UP000681722">
    <property type="component" value="Unassembled WGS sequence"/>
</dbReference>
<reference evidence="1" key="1">
    <citation type="submission" date="2021-02" db="EMBL/GenBank/DDBJ databases">
        <authorList>
            <person name="Nowell W R."/>
        </authorList>
    </citation>
    <scope>NUCLEOTIDE SEQUENCE</scope>
</reference>
<evidence type="ECO:0000313" key="2">
    <source>
        <dbReference type="Proteomes" id="UP000681722"/>
    </source>
</evidence>
<comment type="caution">
    <text evidence="1">The sequence shown here is derived from an EMBL/GenBank/DDBJ whole genome shotgun (WGS) entry which is preliminary data.</text>
</comment>
<proteinExistence type="predicted"/>
<organism evidence="1 2">
    <name type="scientific">Didymodactylos carnosus</name>
    <dbReference type="NCBI Taxonomy" id="1234261"/>
    <lineage>
        <taxon>Eukaryota</taxon>
        <taxon>Metazoa</taxon>
        <taxon>Spiralia</taxon>
        <taxon>Gnathifera</taxon>
        <taxon>Rotifera</taxon>
        <taxon>Eurotatoria</taxon>
        <taxon>Bdelloidea</taxon>
        <taxon>Philodinida</taxon>
        <taxon>Philodinidae</taxon>
        <taxon>Didymodactylos</taxon>
    </lineage>
</organism>
<accession>A0A8S3A2Z7</accession>
<name>A0A8S3A2Z7_9BILA</name>
<evidence type="ECO:0000313" key="1">
    <source>
        <dbReference type="EMBL" id="CAF4681966.1"/>
    </source>
</evidence>
<protein>
    <submittedName>
        <fullName evidence="1">Uncharacterized protein</fullName>
    </submittedName>
</protein>
<dbReference type="AlphaFoldDB" id="A0A8S3A2Z7"/>
<sequence length="69" mass="7876">MSIAVTKVKCHLMPWNIYEIDVQYNLDDDSHSSLAASSLRQWLVTSSSSDEYCCDESEMSSDAMEHLRD</sequence>
<dbReference type="EMBL" id="CAJOBC010154391">
    <property type="protein sequence ID" value="CAF4681966.1"/>
    <property type="molecule type" value="Genomic_DNA"/>
</dbReference>